<evidence type="ECO:0000256" key="3">
    <source>
        <dbReference type="ARBA" id="ARBA00022729"/>
    </source>
</evidence>
<dbReference type="GO" id="GO:0006508">
    <property type="term" value="P:proteolysis"/>
    <property type="evidence" value="ECO:0007669"/>
    <property type="project" value="UniProtKB-KW"/>
</dbReference>
<dbReference type="CDD" id="cd00190">
    <property type="entry name" value="Tryp_SPc"/>
    <property type="match status" value="1"/>
</dbReference>
<evidence type="ECO:0000313" key="12">
    <source>
        <dbReference type="RefSeq" id="XP_016986446.1"/>
    </source>
</evidence>
<evidence type="ECO:0000256" key="6">
    <source>
        <dbReference type="ARBA" id="ARBA00023145"/>
    </source>
</evidence>
<evidence type="ECO:0000256" key="5">
    <source>
        <dbReference type="ARBA" id="ARBA00022825"/>
    </source>
</evidence>
<dbReference type="SUPFAM" id="SSF50494">
    <property type="entry name" value="Trypsin-like serine proteases"/>
    <property type="match status" value="1"/>
</dbReference>
<dbReference type="InterPro" id="IPR009003">
    <property type="entry name" value="Peptidase_S1_PA"/>
</dbReference>
<proteinExistence type="inferred from homology"/>
<feature type="signal peptide" evidence="8">
    <location>
        <begin position="1"/>
        <end position="22"/>
    </location>
</feature>
<dbReference type="InterPro" id="IPR043504">
    <property type="entry name" value="Peptidase_S1_PA_chymotrypsin"/>
</dbReference>
<dbReference type="EnsemblMetazoa" id="XM_017130957.1">
    <property type="protein sequence ID" value="XP_016986446.1"/>
    <property type="gene ID" value="LOC108049689"/>
</dbReference>
<reference evidence="12" key="2">
    <citation type="submission" date="2025-04" db="UniProtKB">
        <authorList>
            <consortium name="RefSeq"/>
        </authorList>
    </citation>
    <scope>IDENTIFICATION</scope>
</reference>
<dbReference type="InterPro" id="IPR001314">
    <property type="entry name" value="Peptidase_S1A"/>
</dbReference>
<feature type="domain" description="Peptidase S1" evidence="9">
    <location>
        <begin position="23"/>
        <end position="241"/>
    </location>
</feature>
<evidence type="ECO:0000256" key="4">
    <source>
        <dbReference type="ARBA" id="ARBA00022801"/>
    </source>
</evidence>
<evidence type="ECO:0000313" key="11">
    <source>
        <dbReference type="Proteomes" id="UP001652680"/>
    </source>
</evidence>
<name>A0A6P4FMI3_DRORH</name>
<sequence length="255" mass="28223">MATAVESLQLLLLVTAIRCGSSLHQGTPVQQENFGYVLQIYDPKFLAAGTLFSARYVLTVAHCFKKNTKPEQLTVRAGNDRIAREYKGKPVSGFMRHPKFSPLTLRNDIAVLRVKVALAYSRKISYIPLCSTPLRRDNDAPAPVIAGWSMMNITQPLKSIKVKVDVEKNCRQWFPQLPGGVSCASTSNSESLCYGDSGDPLISGGEVCGLAIGFRRCGDKRYPALFTEVHYHRSFISQAVLTLDKEMLKKPRGRG</sequence>
<protein>
    <submittedName>
        <fullName evidence="12">Trypsin alpha-3</fullName>
    </submittedName>
</protein>
<reference evidence="11" key="1">
    <citation type="journal article" date="2021" name="Elife">
        <title>Highly contiguous assemblies of 101 drosophilid genomes.</title>
        <authorList>
            <person name="Kim B.Y."/>
            <person name="Wang J.R."/>
            <person name="Miller D.E."/>
            <person name="Barmina O."/>
            <person name="Delaney E."/>
            <person name="Thompson A."/>
            <person name="Comeault A.A."/>
            <person name="Peede D."/>
            <person name="D'Agostino E.R."/>
            <person name="Pelaez J."/>
            <person name="Aguilar J.M."/>
            <person name="Haji D."/>
            <person name="Matsunaga T."/>
            <person name="Armstrong E.E."/>
            <person name="Zych M."/>
            <person name="Ogawa Y."/>
            <person name="Stamenkovic-Radak M."/>
            <person name="Jelic M."/>
            <person name="Veselinovic M.S."/>
            <person name="Tanaskovic M."/>
            <person name="Eric P."/>
            <person name="Gao J.J."/>
            <person name="Katoh T.K."/>
            <person name="Toda M.J."/>
            <person name="Watabe H."/>
            <person name="Watada M."/>
            <person name="Davis J.S."/>
            <person name="Moyle L.C."/>
            <person name="Manoli G."/>
            <person name="Bertolini E."/>
            <person name="Kostal V."/>
            <person name="Hawley R.S."/>
            <person name="Takahashi A."/>
            <person name="Jones C.D."/>
            <person name="Price D.K."/>
            <person name="Whiteman N."/>
            <person name="Kopp A."/>
            <person name="Matute D.R."/>
            <person name="Petrov D.A."/>
        </authorList>
    </citation>
    <scope>NUCLEOTIDE SEQUENCE [LARGE SCALE GENOMIC DNA]</scope>
</reference>
<dbReference type="InterPro" id="IPR050430">
    <property type="entry name" value="Peptidase_S1"/>
</dbReference>
<organism evidence="12">
    <name type="scientific">Drosophila rhopaloa</name>
    <name type="common">Fruit fly</name>
    <dbReference type="NCBI Taxonomy" id="1041015"/>
    <lineage>
        <taxon>Eukaryota</taxon>
        <taxon>Metazoa</taxon>
        <taxon>Ecdysozoa</taxon>
        <taxon>Arthropoda</taxon>
        <taxon>Hexapoda</taxon>
        <taxon>Insecta</taxon>
        <taxon>Pterygota</taxon>
        <taxon>Neoptera</taxon>
        <taxon>Endopterygota</taxon>
        <taxon>Diptera</taxon>
        <taxon>Brachycera</taxon>
        <taxon>Muscomorpha</taxon>
        <taxon>Ephydroidea</taxon>
        <taxon>Drosophilidae</taxon>
        <taxon>Drosophila</taxon>
        <taxon>Sophophora</taxon>
    </lineage>
</organism>
<dbReference type="Proteomes" id="UP001652680">
    <property type="component" value="Unassembled WGS sequence"/>
</dbReference>
<comment type="similarity">
    <text evidence="1">Belongs to the peptidase S1 family.</text>
</comment>
<evidence type="ECO:0000259" key="9">
    <source>
        <dbReference type="PROSITE" id="PS50240"/>
    </source>
</evidence>
<gene>
    <name evidence="12" type="primary">LOC108049689</name>
    <name evidence="10" type="synonym">108049689</name>
</gene>
<dbReference type="SMART" id="SM00020">
    <property type="entry name" value="Tryp_SPc"/>
    <property type="match status" value="1"/>
</dbReference>
<keyword evidence="2" id="KW-0645">Protease</keyword>
<keyword evidence="6" id="KW-0865">Zymogen</keyword>
<dbReference type="PRINTS" id="PR00722">
    <property type="entry name" value="CHYMOTRYPSIN"/>
</dbReference>
<dbReference type="Gene3D" id="2.40.10.10">
    <property type="entry name" value="Trypsin-like serine proteases"/>
    <property type="match status" value="1"/>
</dbReference>
<keyword evidence="3 8" id="KW-0732">Signal</keyword>
<dbReference type="RefSeq" id="XP_016986446.1">
    <property type="nucleotide sequence ID" value="XM_017130957.1"/>
</dbReference>
<evidence type="ECO:0000313" key="10">
    <source>
        <dbReference type="EnsemblMetazoa" id="XP_016986446.1"/>
    </source>
</evidence>
<dbReference type="PANTHER" id="PTHR24276">
    <property type="entry name" value="POLYSERASE-RELATED"/>
    <property type="match status" value="1"/>
</dbReference>
<reference evidence="10" key="3">
    <citation type="submission" date="2025-05" db="UniProtKB">
        <authorList>
            <consortium name="EnsemblMetazoa"/>
        </authorList>
    </citation>
    <scope>IDENTIFICATION</scope>
</reference>
<dbReference type="GeneID" id="108049689"/>
<keyword evidence="7" id="KW-1015">Disulfide bond</keyword>
<keyword evidence="4" id="KW-0378">Hydrolase</keyword>
<keyword evidence="5" id="KW-0720">Serine protease</keyword>
<dbReference type="OrthoDB" id="6380398at2759"/>
<evidence type="ECO:0000256" key="8">
    <source>
        <dbReference type="SAM" id="SignalP"/>
    </source>
</evidence>
<dbReference type="PROSITE" id="PS50240">
    <property type="entry name" value="TRYPSIN_DOM"/>
    <property type="match status" value="1"/>
</dbReference>
<evidence type="ECO:0000256" key="2">
    <source>
        <dbReference type="ARBA" id="ARBA00022670"/>
    </source>
</evidence>
<evidence type="ECO:0000256" key="7">
    <source>
        <dbReference type="ARBA" id="ARBA00023157"/>
    </source>
</evidence>
<feature type="chain" id="PRO_5027650449" evidence="8">
    <location>
        <begin position="23"/>
        <end position="255"/>
    </location>
</feature>
<keyword evidence="11" id="KW-1185">Reference proteome</keyword>
<dbReference type="GO" id="GO:0004252">
    <property type="term" value="F:serine-type endopeptidase activity"/>
    <property type="evidence" value="ECO:0007669"/>
    <property type="project" value="InterPro"/>
</dbReference>
<dbReference type="Pfam" id="PF00089">
    <property type="entry name" value="Trypsin"/>
    <property type="match status" value="1"/>
</dbReference>
<dbReference type="AlphaFoldDB" id="A0A6P4FMI3"/>
<accession>A0A6P4FMI3</accession>
<dbReference type="InterPro" id="IPR001254">
    <property type="entry name" value="Trypsin_dom"/>
</dbReference>
<evidence type="ECO:0000256" key="1">
    <source>
        <dbReference type="ARBA" id="ARBA00007664"/>
    </source>
</evidence>
<dbReference type="PANTHER" id="PTHR24276:SF98">
    <property type="entry name" value="FI18310P1-RELATED"/>
    <property type="match status" value="1"/>
</dbReference>